<dbReference type="AlphaFoldDB" id="S5YSX1"/>
<gene>
    <name evidence="1" type="ORF">JCM7686_1232</name>
</gene>
<dbReference type="OrthoDB" id="7771904at2"/>
<dbReference type="PATRIC" id="fig|1367847.3.peg.1205"/>
<proteinExistence type="predicted"/>
<organism evidence="1 2">
    <name type="scientific">Paracoccus aminophilus JCM 7686</name>
    <dbReference type="NCBI Taxonomy" id="1367847"/>
    <lineage>
        <taxon>Bacteria</taxon>
        <taxon>Pseudomonadati</taxon>
        <taxon>Pseudomonadota</taxon>
        <taxon>Alphaproteobacteria</taxon>
        <taxon>Rhodobacterales</taxon>
        <taxon>Paracoccaceae</taxon>
        <taxon>Paracoccus</taxon>
    </lineage>
</organism>
<dbReference type="RefSeq" id="WP_020949974.1">
    <property type="nucleotide sequence ID" value="NC_022041.1"/>
</dbReference>
<evidence type="ECO:0000313" key="1">
    <source>
        <dbReference type="EMBL" id="AGT08336.1"/>
    </source>
</evidence>
<dbReference type="KEGG" id="pami:JCM7686_1232"/>
<name>S5YSX1_PARAH</name>
<evidence type="ECO:0000313" key="2">
    <source>
        <dbReference type="Proteomes" id="UP000015480"/>
    </source>
</evidence>
<accession>S5YSX1</accession>
<dbReference type="EMBL" id="CP006650">
    <property type="protein sequence ID" value="AGT08336.1"/>
    <property type="molecule type" value="Genomic_DNA"/>
</dbReference>
<sequence length="169" mass="18203">MSDSVLGQPGRGRGCYHWQGRVYHGAKAVAAAAGVSLNTVFRHLRANGNLDGLSAEVAGRYEWQGKFYRRQADVAAAAGTSRSGVSQHLRRHGNLKSLGVGVGRNNSRAPIPGQPVRVGSQKWESISALARVIGVSRPTVKRWLKRGDLERLQARLMAVDVRAAKRGAA</sequence>
<keyword evidence="2" id="KW-1185">Reference proteome</keyword>
<dbReference type="Proteomes" id="UP000015480">
    <property type="component" value="Chromosome"/>
</dbReference>
<reference evidence="1 2" key="1">
    <citation type="journal article" date="2014" name="BMC Genomics">
        <title>Architecture and functions of a multipartite genome of the methylotrophic bacterium Paracoccus aminophilus JCM 7686, containing primary and secondary chromids.</title>
        <authorList>
            <person name="Dziewit L."/>
            <person name="Czarnecki J."/>
            <person name="Wibberg D."/>
            <person name="Radlinska M."/>
            <person name="Mrozek P."/>
            <person name="Szymczak M."/>
            <person name="Schluter A."/>
            <person name="Puhler A."/>
            <person name="Bartosik D."/>
        </authorList>
    </citation>
    <scope>NUCLEOTIDE SEQUENCE [LARGE SCALE GENOMIC DNA]</scope>
    <source>
        <strain evidence="1">JCM 7686</strain>
    </source>
</reference>
<protein>
    <submittedName>
        <fullName evidence="1">Uncharacterized protein</fullName>
    </submittedName>
</protein>
<dbReference type="HOGENOM" id="CLU_1576982_0_0_5"/>
<dbReference type="STRING" id="1367847.JCM7686_1232"/>